<evidence type="ECO:0000256" key="1">
    <source>
        <dbReference type="SAM" id="Phobius"/>
    </source>
</evidence>
<dbReference type="OrthoDB" id="5875241at2759"/>
<dbReference type="WBParaSite" id="ASIM_0000820801-mRNA-1">
    <property type="protein sequence ID" value="ASIM_0000820801-mRNA-1"/>
    <property type="gene ID" value="ASIM_0000820801"/>
</dbReference>
<reference evidence="2 3" key="2">
    <citation type="submission" date="2018-11" db="EMBL/GenBank/DDBJ databases">
        <authorList>
            <consortium name="Pathogen Informatics"/>
        </authorList>
    </citation>
    <scope>NUCLEOTIDE SEQUENCE [LARGE SCALE GENOMIC DNA]</scope>
</reference>
<sequence length="151" mass="17464">MENTHLSSHNDENMYGNSSDDVLCDKDEHHFKDDTTSSIQYQSSPSNHSTSSSPFFSFPFLKRRQSYTINPPDDTYNVTYLGNVLTVMAKGSFSVVFTFFIFCSFHHSYVLCKLFWKYSSCITTLKSAKSCFKSQRISILCHYRYNSLSFI</sequence>
<feature type="transmembrane region" description="Helical" evidence="1">
    <location>
        <begin position="93"/>
        <end position="116"/>
    </location>
</feature>
<evidence type="ECO:0000313" key="2">
    <source>
        <dbReference type="EMBL" id="VDK30476.1"/>
    </source>
</evidence>
<keyword evidence="1" id="KW-1133">Transmembrane helix</keyword>
<proteinExistence type="predicted"/>
<dbReference type="Proteomes" id="UP000267096">
    <property type="component" value="Unassembled WGS sequence"/>
</dbReference>
<keyword evidence="1" id="KW-0472">Membrane</keyword>
<organism evidence="4">
    <name type="scientific">Anisakis simplex</name>
    <name type="common">Herring worm</name>
    <dbReference type="NCBI Taxonomy" id="6269"/>
    <lineage>
        <taxon>Eukaryota</taxon>
        <taxon>Metazoa</taxon>
        <taxon>Ecdysozoa</taxon>
        <taxon>Nematoda</taxon>
        <taxon>Chromadorea</taxon>
        <taxon>Rhabditida</taxon>
        <taxon>Spirurina</taxon>
        <taxon>Ascaridomorpha</taxon>
        <taxon>Ascaridoidea</taxon>
        <taxon>Anisakidae</taxon>
        <taxon>Anisakis</taxon>
        <taxon>Anisakis simplex complex</taxon>
    </lineage>
</organism>
<evidence type="ECO:0000313" key="4">
    <source>
        <dbReference type="WBParaSite" id="ASIM_0000820801-mRNA-1"/>
    </source>
</evidence>
<dbReference type="AlphaFoldDB" id="A0A0M3JKN2"/>
<accession>A0A0M3JKN2</accession>
<evidence type="ECO:0000313" key="3">
    <source>
        <dbReference type="Proteomes" id="UP000267096"/>
    </source>
</evidence>
<protein>
    <submittedName>
        <fullName evidence="4">Protein kinase domain-containing protein</fullName>
    </submittedName>
</protein>
<keyword evidence="1" id="KW-0812">Transmembrane</keyword>
<keyword evidence="3" id="KW-1185">Reference proteome</keyword>
<dbReference type="EMBL" id="UYRR01020473">
    <property type="protein sequence ID" value="VDK30476.1"/>
    <property type="molecule type" value="Genomic_DNA"/>
</dbReference>
<reference evidence="4" key="1">
    <citation type="submission" date="2017-02" db="UniProtKB">
        <authorList>
            <consortium name="WormBaseParasite"/>
        </authorList>
    </citation>
    <scope>IDENTIFICATION</scope>
</reference>
<name>A0A0M3JKN2_ANISI</name>
<gene>
    <name evidence="2" type="ORF">ASIM_LOCUS7969</name>
</gene>